<name>A0A223HXL8_THETR</name>
<dbReference type="Gene3D" id="3.40.630.10">
    <property type="entry name" value="Zn peptidases"/>
    <property type="match status" value="1"/>
</dbReference>
<dbReference type="PANTHER" id="PTHR12147">
    <property type="entry name" value="METALLOPEPTIDASE M28 FAMILY MEMBER"/>
    <property type="match status" value="1"/>
</dbReference>
<dbReference type="InterPro" id="IPR045175">
    <property type="entry name" value="M28_fam"/>
</dbReference>
<dbReference type="GO" id="GO:0008235">
    <property type="term" value="F:metalloexopeptidase activity"/>
    <property type="evidence" value="ECO:0007669"/>
    <property type="project" value="InterPro"/>
</dbReference>
<organism evidence="1 2">
    <name type="scientific">Thermoanaerobacterium thermosaccharolyticum</name>
    <name type="common">Clostridium thermosaccharolyticum</name>
    <dbReference type="NCBI Taxonomy" id="1517"/>
    <lineage>
        <taxon>Bacteria</taxon>
        <taxon>Bacillati</taxon>
        <taxon>Bacillota</taxon>
        <taxon>Clostridia</taxon>
        <taxon>Thermoanaerobacterales</taxon>
        <taxon>Thermoanaerobacteraceae</taxon>
        <taxon>Thermoanaerobacterium</taxon>
    </lineage>
</organism>
<evidence type="ECO:0000313" key="2">
    <source>
        <dbReference type="Proteomes" id="UP000214975"/>
    </source>
</evidence>
<dbReference type="RefSeq" id="WP_013298789.1">
    <property type="nucleotide sequence ID" value="NZ_CP016893.1"/>
</dbReference>
<evidence type="ECO:0000313" key="1">
    <source>
        <dbReference type="EMBL" id="AST57025.1"/>
    </source>
</evidence>
<dbReference type="GO" id="GO:0006508">
    <property type="term" value="P:proteolysis"/>
    <property type="evidence" value="ECO:0007669"/>
    <property type="project" value="InterPro"/>
</dbReference>
<dbReference type="SUPFAM" id="SSF53187">
    <property type="entry name" value="Zn-dependent exopeptidases"/>
    <property type="match status" value="1"/>
</dbReference>
<dbReference type="OMA" id="VNGANDN"/>
<dbReference type="Proteomes" id="UP000214975">
    <property type="component" value="Chromosome"/>
</dbReference>
<dbReference type="EMBL" id="CP016893">
    <property type="protein sequence ID" value="AST57025.1"/>
    <property type="molecule type" value="Genomic_DNA"/>
</dbReference>
<dbReference type="Pfam" id="PF04389">
    <property type="entry name" value="Peptidase_M28"/>
    <property type="match status" value="1"/>
</dbReference>
<dbReference type="PANTHER" id="PTHR12147:SF26">
    <property type="entry name" value="PEPTIDASE M28 DOMAIN-CONTAINING PROTEIN"/>
    <property type="match status" value="1"/>
</dbReference>
<accession>A0A223HXL8</accession>
<dbReference type="InterPro" id="IPR007484">
    <property type="entry name" value="Peptidase_M28"/>
</dbReference>
<reference evidence="1 2" key="1">
    <citation type="submission" date="2016-08" db="EMBL/GenBank/DDBJ databases">
        <title>A novel genetic cassette of butanologenic Thermoanaerobacterium thermosaccharolyticum that directly convert cellulose to butanol.</title>
        <authorList>
            <person name="Li T."/>
            <person name="He J."/>
        </authorList>
    </citation>
    <scope>NUCLEOTIDE SEQUENCE [LARGE SCALE GENOMIC DNA]</scope>
    <source>
        <strain evidence="1 2">TG57</strain>
    </source>
</reference>
<sequence length="399" mass="45178">MKSIDYLKKLSKFEHRGSATKNERKAADYIANELEGMGYEVVKQEFKTTRDNLYILPLQFGILLFIMGAASFFYDKFLNALELIISLISIGFLILELSGKSFETSIMPKHSSKNVITKFEKSDKKKIIVSAHIDTQKGSLMFSPKIVDKLKMIYNIGYLGFALIPVGIVFGLLHLYLISYIVLGIGLLITFAMIVFLLTCEIGGKYTNGANDNGSGTSLALAIADYYINNKENFPDDVEVIFLFTGSEETGERGMKYFLKRYKKLLNKDTQFIVLDNLGAGKLTYLEGEGMIFYKKAGEMLIDVADEMRKEYPNGVVQKMKNLLLPTDALPVLANGFCGITFISMDDNGRIKNYHWFTDTIDNIDSKLLRYEESFLIEYVLRVSKRISSQIKEEALKVE</sequence>
<gene>
    <name evidence="1" type="ORF">Thert_00893</name>
</gene>
<proteinExistence type="predicted"/>
<dbReference type="GeneID" id="93865178"/>
<dbReference type="AlphaFoldDB" id="A0A223HXL8"/>
<protein>
    <submittedName>
        <fullName evidence="1">Peptidase</fullName>
    </submittedName>
</protein>